<dbReference type="EMBL" id="KV749042">
    <property type="protein sequence ID" value="OCL11448.1"/>
    <property type="molecule type" value="Genomic_DNA"/>
</dbReference>
<dbReference type="GO" id="GO:0000139">
    <property type="term" value="C:Golgi membrane"/>
    <property type="evidence" value="ECO:0007669"/>
    <property type="project" value="InterPro"/>
</dbReference>
<accession>A0A8E2JVW3</accession>
<proteinExistence type="predicted"/>
<dbReference type="AlphaFoldDB" id="A0A8E2JVW3"/>
<feature type="transmembrane region" description="Helical" evidence="1">
    <location>
        <begin position="191"/>
        <end position="215"/>
    </location>
</feature>
<dbReference type="GO" id="GO:0016757">
    <property type="term" value="F:glycosyltransferase activity"/>
    <property type="evidence" value="ECO:0007669"/>
    <property type="project" value="InterPro"/>
</dbReference>
<dbReference type="OrthoDB" id="2016523at2759"/>
<reference evidence="2 3" key="1">
    <citation type="journal article" date="2016" name="Nat. Commun.">
        <title>Ectomycorrhizal ecology is imprinted in the genome of the dominant symbiotic fungus Cenococcum geophilum.</title>
        <authorList>
            <consortium name="DOE Joint Genome Institute"/>
            <person name="Peter M."/>
            <person name="Kohler A."/>
            <person name="Ohm R.A."/>
            <person name="Kuo A."/>
            <person name="Krutzmann J."/>
            <person name="Morin E."/>
            <person name="Arend M."/>
            <person name="Barry K.W."/>
            <person name="Binder M."/>
            <person name="Choi C."/>
            <person name="Clum A."/>
            <person name="Copeland A."/>
            <person name="Grisel N."/>
            <person name="Haridas S."/>
            <person name="Kipfer T."/>
            <person name="LaButti K."/>
            <person name="Lindquist E."/>
            <person name="Lipzen A."/>
            <person name="Maire R."/>
            <person name="Meier B."/>
            <person name="Mihaltcheva S."/>
            <person name="Molinier V."/>
            <person name="Murat C."/>
            <person name="Poggeler S."/>
            <person name="Quandt C.A."/>
            <person name="Sperisen C."/>
            <person name="Tritt A."/>
            <person name="Tisserant E."/>
            <person name="Crous P.W."/>
            <person name="Henrissat B."/>
            <person name="Nehls U."/>
            <person name="Egli S."/>
            <person name="Spatafora J.W."/>
            <person name="Grigoriev I.V."/>
            <person name="Martin F.M."/>
        </authorList>
    </citation>
    <scope>NUCLEOTIDE SEQUENCE [LARGE SCALE GENOMIC DNA]</scope>
    <source>
        <strain evidence="2 3">CBS 207.34</strain>
    </source>
</reference>
<dbReference type="GO" id="GO:0006506">
    <property type="term" value="P:GPI anchor biosynthetic process"/>
    <property type="evidence" value="ECO:0007669"/>
    <property type="project" value="InterPro"/>
</dbReference>
<keyword evidence="3" id="KW-1185">Reference proteome</keyword>
<dbReference type="PANTHER" id="PTHR31410">
    <property type="entry name" value="TRANSMEMBRANE PROTEIN 246"/>
    <property type="match status" value="1"/>
</dbReference>
<evidence type="ECO:0000313" key="3">
    <source>
        <dbReference type="Proteomes" id="UP000250140"/>
    </source>
</evidence>
<sequence>MQILNSSIPPRYFRTAVGSFLHGLDESERNDIYLILFIAQTDPTLHPAWSEGWMEKVADKVIAYGPEEQWKHLQELERNKELREKALFDYTYLLKECNKVRAKYIAMIEDDVIAMDGWYHRTRQALAQAEEQTKRSTKDSFLYLRLFYTEQFLGFNSEGWLTYLVASVAAVTVEMLLLLAIRLRFPKYGGFLTYQIIFLVCGICTPPFITLFFLAGRVSMLPLSTGVAPMPNYGCCSQGLVFPQTRISDVVGWYESKKIGYVDVLTEEYGMARDELRYAVTPSVLQHIGRKSSKGNDYGKALRYSMSVAGRLWNFAFETNTGEDLHSEHLRHIKKSHG</sequence>
<evidence type="ECO:0000256" key="1">
    <source>
        <dbReference type="SAM" id="Phobius"/>
    </source>
</evidence>
<dbReference type="PANTHER" id="PTHR31410:SF1">
    <property type="entry name" value="POST-GPI ATTACHMENT TO PROTEINS FACTOR 4"/>
    <property type="match status" value="1"/>
</dbReference>
<dbReference type="InterPro" id="IPR029675">
    <property type="entry name" value="PGAP4"/>
</dbReference>
<gene>
    <name evidence="2" type="ORF">AOQ84DRAFT_430398</name>
</gene>
<protein>
    <submittedName>
        <fullName evidence="2">Integral membrane protein</fullName>
    </submittedName>
</protein>
<dbReference type="Proteomes" id="UP000250140">
    <property type="component" value="Unassembled WGS sequence"/>
</dbReference>
<organism evidence="2 3">
    <name type="scientific">Glonium stellatum</name>
    <dbReference type="NCBI Taxonomy" id="574774"/>
    <lineage>
        <taxon>Eukaryota</taxon>
        <taxon>Fungi</taxon>
        <taxon>Dikarya</taxon>
        <taxon>Ascomycota</taxon>
        <taxon>Pezizomycotina</taxon>
        <taxon>Dothideomycetes</taxon>
        <taxon>Pleosporomycetidae</taxon>
        <taxon>Gloniales</taxon>
        <taxon>Gloniaceae</taxon>
        <taxon>Glonium</taxon>
    </lineage>
</organism>
<dbReference type="CDD" id="cd22189">
    <property type="entry name" value="PGAP4-like_fungal"/>
    <property type="match status" value="1"/>
</dbReference>
<keyword evidence="1" id="KW-0472">Membrane</keyword>
<keyword evidence="1" id="KW-1133">Transmembrane helix</keyword>
<feature type="transmembrane region" description="Helical" evidence="1">
    <location>
        <begin position="160"/>
        <end position="179"/>
    </location>
</feature>
<name>A0A8E2JVW3_9PEZI</name>
<evidence type="ECO:0000313" key="2">
    <source>
        <dbReference type="EMBL" id="OCL11448.1"/>
    </source>
</evidence>
<keyword evidence="1" id="KW-0812">Transmembrane</keyword>